<feature type="domain" description="SusD-like N-terminal" evidence="7">
    <location>
        <begin position="27"/>
        <end position="231"/>
    </location>
</feature>
<evidence type="ECO:0000313" key="9">
    <source>
        <dbReference type="Proteomes" id="UP000280368"/>
    </source>
</evidence>
<evidence type="ECO:0000256" key="3">
    <source>
        <dbReference type="ARBA" id="ARBA00022729"/>
    </source>
</evidence>
<sequence length="451" mass="50003">MKIYNYRIIIAIVVMLSFTACDDNLTIKPEQSIPTEIAISTPSNLQKILNNAYGDARSSALYGGGIALVSELIANDGDLYWDGTYVQPNQYDEKEILTDNSFVESLWLRAYKISNQTNIVLDNLAVFTDANDKNQAKGEAQFLRGLVYFDLARLFAKPFVAGAVNNQLGVPIILEPNLDPTKITFPARNTVEEVYKQVIIDLKDAYTLLPASNGVYATKYSAAALLARVYLQKGDYVNALAMANIAINNSGASLASTYAKTFNNSENSTEDLLAWQVSSQDASANDFNVFWAGADFGGRSGNPDISIEDQHFDIYDDADDQRNNFFYEADNICTTKWKNQYGNIPFLRLAEMYLIRAESNFRGATQVGISPVDDVNILRARSGASSFGSVTLATILMERKRELSFEGFALFDAKRLKQNIGSLAYDANNLVLPIPLREMDVNKKLVQNPGY</sequence>
<dbReference type="GO" id="GO:0009279">
    <property type="term" value="C:cell outer membrane"/>
    <property type="evidence" value="ECO:0007669"/>
    <property type="project" value="UniProtKB-SubCell"/>
</dbReference>
<comment type="caution">
    <text evidence="8">The sequence shown here is derived from an EMBL/GenBank/DDBJ whole genome shotgun (WGS) entry which is preliminary data.</text>
</comment>
<evidence type="ECO:0000256" key="2">
    <source>
        <dbReference type="ARBA" id="ARBA00006275"/>
    </source>
</evidence>
<dbReference type="Gene3D" id="1.25.40.390">
    <property type="match status" value="1"/>
</dbReference>
<comment type="similarity">
    <text evidence="2">Belongs to the SusD family.</text>
</comment>
<dbReference type="AlphaFoldDB" id="A0A3M0A055"/>
<reference evidence="8 9" key="1">
    <citation type="submission" date="2018-10" db="EMBL/GenBank/DDBJ databases">
        <title>Genomic Encyclopedia of Archaeal and Bacterial Type Strains, Phase II (KMG-II): from individual species to whole genera.</title>
        <authorList>
            <person name="Goeker M."/>
        </authorList>
    </citation>
    <scope>NUCLEOTIDE SEQUENCE [LARGE SCALE GENOMIC DNA]</scope>
    <source>
        <strain evidence="8 9">DSM 19727</strain>
    </source>
</reference>
<keyword evidence="3" id="KW-0732">Signal</keyword>
<evidence type="ECO:0000256" key="4">
    <source>
        <dbReference type="ARBA" id="ARBA00023136"/>
    </source>
</evidence>
<dbReference type="SUPFAM" id="SSF48452">
    <property type="entry name" value="TPR-like"/>
    <property type="match status" value="1"/>
</dbReference>
<dbReference type="Pfam" id="PF14322">
    <property type="entry name" value="SusD-like_3"/>
    <property type="match status" value="1"/>
</dbReference>
<evidence type="ECO:0000259" key="7">
    <source>
        <dbReference type="Pfam" id="PF14322"/>
    </source>
</evidence>
<dbReference type="InterPro" id="IPR011990">
    <property type="entry name" value="TPR-like_helical_dom_sf"/>
</dbReference>
<evidence type="ECO:0000259" key="6">
    <source>
        <dbReference type="Pfam" id="PF07980"/>
    </source>
</evidence>
<feature type="domain" description="RagB/SusD" evidence="6">
    <location>
        <begin position="335"/>
        <end position="451"/>
    </location>
</feature>
<dbReference type="PROSITE" id="PS51257">
    <property type="entry name" value="PROKAR_LIPOPROTEIN"/>
    <property type="match status" value="1"/>
</dbReference>
<keyword evidence="9" id="KW-1185">Reference proteome</keyword>
<dbReference type="InterPro" id="IPR033985">
    <property type="entry name" value="SusD-like_N"/>
</dbReference>
<keyword evidence="4" id="KW-0472">Membrane</keyword>
<protein>
    <submittedName>
        <fullName evidence="8">SusD-like starch-binding protein associating with outer membrane</fullName>
    </submittedName>
</protein>
<keyword evidence="5" id="KW-0998">Cell outer membrane</keyword>
<evidence type="ECO:0000256" key="5">
    <source>
        <dbReference type="ARBA" id="ARBA00023237"/>
    </source>
</evidence>
<dbReference type="EMBL" id="REFH01000007">
    <property type="protein sequence ID" value="RMA78373.1"/>
    <property type="molecule type" value="Genomic_DNA"/>
</dbReference>
<evidence type="ECO:0000313" key="8">
    <source>
        <dbReference type="EMBL" id="RMA78373.1"/>
    </source>
</evidence>
<accession>A0A3M0A055</accession>
<dbReference type="Proteomes" id="UP000280368">
    <property type="component" value="Unassembled WGS sequence"/>
</dbReference>
<gene>
    <name evidence="8" type="ORF">BC961_0757</name>
</gene>
<proteinExistence type="inferred from homology"/>
<dbReference type="InterPro" id="IPR012944">
    <property type="entry name" value="SusD_RagB_dom"/>
</dbReference>
<comment type="subcellular location">
    <subcellularLocation>
        <location evidence="1">Cell outer membrane</location>
    </subcellularLocation>
</comment>
<dbReference type="CDD" id="cd08977">
    <property type="entry name" value="SusD"/>
    <property type="match status" value="1"/>
</dbReference>
<evidence type="ECO:0000256" key="1">
    <source>
        <dbReference type="ARBA" id="ARBA00004442"/>
    </source>
</evidence>
<dbReference type="Pfam" id="PF07980">
    <property type="entry name" value="SusD_RagB"/>
    <property type="match status" value="1"/>
</dbReference>
<dbReference type="OrthoDB" id="630434at2"/>
<organism evidence="8 9">
    <name type="scientific">Flavobacterium weaverense</name>
    <dbReference type="NCBI Taxonomy" id="271156"/>
    <lineage>
        <taxon>Bacteria</taxon>
        <taxon>Pseudomonadati</taxon>
        <taxon>Bacteroidota</taxon>
        <taxon>Flavobacteriia</taxon>
        <taxon>Flavobacteriales</taxon>
        <taxon>Flavobacteriaceae</taxon>
        <taxon>Flavobacterium</taxon>
    </lineage>
</organism>
<name>A0A3M0A055_9FLAO</name>
<dbReference type="RefSeq" id="WP_121924478.1">
    <property type="nucleotide sequence ID" value="NZ_CBCSGA010000005.1"/>
</dbReference>